<keyword evidence="3" id="KW-1185">Reference proteome</keyword>
<organism evidence="2 3">
    <name type="scientific">Orbilia ellipsospora</name>
    <dbReference type="NCBI Taxonomy" id="2528407"/>
    <lineage>
        <taxon>Eukaryota</taxon>
        <taxon>Fungi</taxon>
        <taxon>Dikarya</taxon>
        <taxon>Ascomycota</taxon>
        <taxon>Pezizomycotina</taxon>
        <taxon>Orbiliomycetes</taxon>
        <taxon>Orbiliales</taxon>
        <taxon>Orbiliaceae</taxon>
        <taxon>Orbilia</taxon>
    </lineage>
</organism>
<name>A0AAV9XQ78_9PEZI</name>
<comment type="caution">
    <text evidence="2">The sequence shown here is derived from an EMBL/GenBank/DDBJ whole genome shotgun (WGS) entry which is preliminary data.</text>
</comment>
<sequence>MKFTTIIGYAAIAIATVQAEDQHSPLVVERCLRPINESCHKICTGCNFTVPGAPGSDYVLERRCLYFGKFEEWCIDPLDVQASDLFPLWSWDFYNFCQTDIKKKGCNQICKACNETVTELNKEPLGQIYEKPRFNICLDKAGFAQKCWPQPSPFEKIADRVGSILDGLDAAILRKLLHIG</sequence>
<gene>
    <name evidence="2" type="ORF">TWF694_000391</name>
</gene>
<evidence type="ECO:0000256" key="1">
    <source>
        <dbReference type="SAM" id="SignalP"/>
    </source>
</evidence>
<dbReference type="AlphaFoldDB" id="A0AAV9XQ78"/>
<feature type="chain" id="PRO_5043508266" evidence="1">
    <location>
        <begin position="20"/>
        <end position="180"/>
    </location>
</feature>
<protein>
    <submittedName>
        <fullName evidence="2">Uncharacterized protein</fullName>
    </submittedName>
</protein>
<proteinExistence type="predicted"/>
<keyword evidence="1" id="KW-0732">Signal</keyword>
<evidence type="ECO:0000313" key="2">
    <source>
        <dbReference type="EMBL" id="KAK6543651.1"/>
    </source>
</evidence>
<dbReference type="EMBL" id="JAVHJO010000001">
    <property type="protein sequence ID" value="KAK6543651.1"/>
    <property type="molecule type" value="Genomic_DNA"/>
</dbReference>
<feature type="signal peptide" evidence="1">
    <location>
        <begin position="1"/>
        <end position="19"/>
    </location>
</feature>
<reference evidence="2 3" key="1">
    <citation type="submission" date="2019-10" db="EMBL/GenBank/DDBJ databases">
        <authorList>
            <person name="Palmer J.M."/>
        </authorList>
    </citation>
    <scope>NUCLEOTIDE SEQUENCE [LARGE SCALE GENOMIC DNA]</scope>
    <source>
        <strain evidence="2 3">TWF694</strain>
    </source>
</reference>
<dbReference type="Proteomes" id="UP001365542">
    <property type="component" value="Unassembled WGS sequence"/>
</dbReference>
<accession>A0AAV9XQ78</accession>
<evidence type="ECO:0000313" key="3">
    <source>
        <dbReference type="Proteomes" id="UP001365542"/>
    </source>
</evidence>